<dbReference type="AlphaFoldDB" id="A0A4Y2EWA7"/>
<proteinExistence type="predicted"/>
<organism evidence="1 2">
    <name type="scientific">Araneus ventricosus</name>
    <name type="common">Orbweaver spider</name>
    <name type="synonym">Epeira ventricosa</name>
    <dbReference type="NCBI Taxonomy" id="182803"/>
    <lineage>
        <taxon>Eukaryota</taxon>
        <taxon>Metazoa</taxon>
        <taxon>Ecdysozoa</taxon>
        <taxon>Arthropoda</taxon>
        <taxon>Chelicerata</taxon>
        <taxon>Arachnida</taxon>
        <taxon>Araneae</taxon>
        <taxon>Araneomorphae</taxon>
        <taxon>Entelegynae</taxon>
        <taxon>Araneoidea</taxon>
        <taxon>Araneidae</taxon>
        <taxon>Araneus</taxon>
    </lineage>
</organism>
<gene>
    <name evidence="1" type="ORF">AVEN_55799_1</name>
</gene>
<dbReference type="Proteomes" id="UP000499080">
    <property type="component" value="Unassembled WGS sequence"/>
</dbReference>
<accession>A0A4Y2EWA7</accession>
<name>A0A4Y2EWA7_ARAVE</name>
<sequence length="295" mass="33779">MGYSPISPLDKTALSITPLPPSDRYATAFIWLVVADRQTDRQSTYDGFGPILDQICSFELAIASKTKCKDISDRELRAVRLKKSSHKVIAWPHTYSHARLRILLQAATQVLRSRLCRKMWWSPFVLECTSLKLSFDGVWAVTCCHPGGTSEDLTRLGPRFEGMKSEIRWVGWGNSGDRRTAVGRAIFDHHSPLFQNGIFGTREEKTYRQGRKPVKFGANDSNWWNLEEHKTQNSIRQFQFRNLDARLAAKQGICLHRHLATKNGRGDLMVESRVRHRRVAGSRLDSSKEWLLMQP</sequence>
<evidence type="ECO:0000313" key="2">
    <source>
        <dbReference type="Proteomes" id="UP000499080"/>
    </source>
</evidence>
<comment type="caution">
    <text evidence="1">The sequence shown here is derived from an EMBL/GenBank/DDBJ whole genome shotgun (WGS) entry which is preliminary data.</text>
</comment>
<reference evidence="1 2" key="1">
    <citation type="journal article" date="2019" name="Sci. Rep.">
        <title>Orb-weaving spider Araneus ventricosus genome elucidates the spidroin gene catalogue.</title>
        <authorList>
            <person name="Kono N."/>
            <person name="Nakamura H."/>
            <person name="Ohtoshi R."/>
            <person name="Moran D.A.P."/>
            <person name="Shinohara A."/>
            <person name="Yoshida Y."/>
            <person name="Fujiwara M."/>
            <person name="Mori M."/>
            <person name="Tomita M."/>
            <person name="Arakawa K."/>
        </authorList>
    </citation>
    <scope>NUCLEOTIDE SEQUENCE [LARGE SCALE GENOMIC DNA]</scope>
</reference>
<evidence type="ECO:0000313" key="1">
    <source>
        <dbReference type="EMBL" id="GBM33483.1"/>
    </source>
</evidence>
<keyword evidence="2" id="KW-1185">Reference proteome</keyword>
<protein>
    <submittedName>
        <fullName evidence="1">Uncharacterized protein</fullName>
    </submittedName>
</protein>
<dbReference type="EMBL" id="BGPR01000734">
    <property type="protein sequence ID" value="GBM33483.1"/>
    <property type="molecule type" value="Genomic_DNA"/>
</dbReference>